<feature type="domain" description="VOC" evidence="1">
    <location>
        <begin position="10"/>
        <end position="127"/>
    </location>
</feature>
<gene>
    <name evidence="2" type="ORF">M8330_03740</name>
</gene>
<dbReference type="SUPFAM" id="SSF54593">
    <property type="entry name" value="Glyoxalase/Bleomycin resistance protein/Dihydroxybiphenyl dioxygenase"/>
    <property type="match status" value="1"/>
</dbReference>
<dbReference type="Gene3D" id="3.10.180.10">
    <property type="entry name" value="2,3-Dihydroxybiphenyl 1,2-Dioxygenase, domain 1"/>
    <property type="match status" value="1"/>
</dbReference>
<evidence type="ECO:0000259" key="1">
    <source>
        <dbReference type="PROSITE" id="PS51819"/>
    </source>
</evidence>
<accession>A0A9X2D797</accession>
<dbReference type="RefSeq" id="WP_250826245.1">
    <property type="nucleotide sequence ID" value="NZ_JAMOIL010000003.1"/>
</dbReference>
<dbReference type="InterPro" id="IPR029068">
    <property type="entry name" value="Glyas_Bleomycin-R_OHBP_Dase"/>
</dbReference>
<dbReference type="PANTHER" id="PTHR35908:SF1">
    <property type="entry name" value="CONSERVED PROTEIN"/>
    <property type="match status" value="1"/>
</dbReference>
<dbReference type="InterPro" id="IPR037523">
    <property type="entry name" value="VOC_core"/>
</dbReference>
<keyword evidence="3" id="KW-1185">Reference proteome</keyword>
<dbReference type="PROSITE" id="PS51819">
    <property type="entry name" value="VOC"/>
    <property type="match status" value="1"/>
</dbReference>
<evidence type="ECO:0000313" key="3">
    <source>
        <dbReference type="Proteomes" id="UP001139485"/>
    </source>
</evidence>
<reference evidence="2" key="1">
    <citation type="submission" date="2022-05" db="EMBL/GenBank/DDBJ databases">
        <authorList>
            <person name="Tuo L."/>
        </authorList>
    </citation>
    <scope>NUCLEOTIDE SEQUENCE</scope>
    <source>
        <strain evidence="2">BSK12Z-4</strain>
    </source>
</reference>
<dbReference type="EMBL" id="JAMOIL010000003">
    <property type="protein sequence ID" value="MCM0619409.1"/>
    <property type="molecule type" value="Genomic_DNA"/>
</dbReference>
<dbReference type="PANTHER" id="PTHR35908">
    <property type="entry name" value="HYPOTHETICAL FUSION PROTEIN"/>
    <property type="match status" value="1"/>
</dbReference>
<dbReference type="Pfam" id="PF18029">
    <property type="entry name" value="Glyoxalase_6"/>
    <property type="match status" value="1"/>
</dbReference>
<comment type="caution">
    <text evidence="2">The sequence shown here is derived from an EMBL/GenBank/DDBJ whole genome shotgun (WGS) entry which is preliminary data.</text>
</comment>
<evidence type="ECO:0000313" key="2">
    <source>
        <dbReference type="EMBL" id="MCM0619409.1"/>
    </source>
</evidence>
<dbReference type="InterPro" id="IPR041581">
    <property type="entry name" value="Glyoxalase_6"/>
</dbReference>
<name>A0A9X2D797_9ACTN</name>
<organism evidence="2 3">
    <name type="scientific">Nocardioides bruguierae</name>
    <dbReference type="NCBI Taxonomy" id="2945102"/>
    <lineage>
        <taxon>Bacteria</taxon>
        <taxon>Bacillati</taxon>
        <taxon>Actinomycetota</taxon>
        <taxon>Actinomycetes</taxon>
        <taxon>Propionibacteriales</taxon>
        <taxon>Nocardioidaceae</taxon>
        <taxon>Nocardioides</taxon>
    </lineage>
</organism>
<dbReference type="Proteomes" id="UP001139485">
    <property type="component" value="Unassembled WGS sequence"/>
</dbReference>
<protein>
    <submittedName>
        <fullName evidence="2">VOC family protein</fullName>
    </submittedName>
</protein>
<dbReference type="AlphaFoldDB" id="A0A9X2D797"/>
<sequence>MSAQTPPVARLAMVTLDCAEVAPEAAFWAALLGWEVAVATDDYAMLTHGPARLGFGRVEGHVPPSWPDEGGRKQVHLDLAVDDLDEAAQRAVALGASLVDPQPGETWRVLLDPAGHPFCLTDAAAWG</sequence>
<proteinExistence type="predicted"/>